<dbReference type="AlphaFoldDB" id="A0A183NEF1"/>
<proteinExistence type="predicted"/>
<evidence type="ECO:0000313" key="2">
    <source>
        <dbReference type="Proteomes" id="UP000269396"/>
    </source>
</evidence>
<keyword evidence="2" id="KW-1185">Reference proteome</keyword>
<evidence type="ECO:0000313" key="1">
    <source>
        <dbReference type="EMBL" id="VDO70678.1"/>
    </source>
</evidence>
<gene>
    <name evidence="1" type="ORF">SMTD_LOCUS487</name>
</gene>
<sequence>MFEIELLLQDFPESNPTYSAAHVFFLSCKSSTF</sequence>
<reference evidence="1 2" key="1">
    <citation type="submission" date="2018-11" db="EMBL/GenBank/DDBJ databases">
        <authorList>
            <consortium name="Pathogen Informatics"/>
        </authorList>
    </citation>
    <scope>NUCLEOTIDE SEQUENCE [LARGE SCALE GENOMIC DNA]</scope>
    <source>
        <strain>Denwood</strain>
        <strain evidence="2">Zambia</strain>
    </source>
</reference>
<protein>
    <submittedName>
        <fullName evidence="1">Uncharacterized protein</fullName>
    </submittedName>
</protein>
<dbReference type="EMBL" id="UZAL01000429">
    <property type="protein sequence ID" value="VDO70678.1"/>
    <property type="molecule type" value="Genomic_DNA"/>
</dbReference>
<accession>A0A183NEF1</accession>
<organism evidence="1 2">
    <name type="scientific">Schistosoma mattheei</name>
    <dbReference type="NCBI Taxonomy" id="31246"/>
    <lineage>
        <taxon>Eukaryota</taxon>
        <taxon>Metazoa</taxon>
        <taxon>Spiralia</taxon>
        <taxon>Lophotrochozoa</taxon>
        <taxon>Platyhelminthes</taxon>
        <taxon>Trematoda</taxon>
        <taxon>Digenea</taxon>
        <taxon>Strigeidida</taxon>
        <taxon>Schistosomatoidea</taxon>
        <taxon>Schistosomatidae</taxon>
        <taxon>Schistosoma</taxon>
    </lineage>
</organism>
<dbReference type="Proteomes" id="UP000269396">
    <property type="component" value="Unassembled WGS sequence"/>
</dbReference>
<name>A0A183NEF1_9TREM</name>